<sequence length="50" mass="5959">MISMFMHNGHTRSMKKYKNKTKLSFHQWTFLDQKSTSENGEGKPVWRGNQ</sequence>
<feature type="non-terminal residue" evidence="1">
    <location>
        <position position="50"/>
    </location>
</feature>
<accession>A0A0B7AWF1</accession>
<gene>
    <name evidence="1" type="primary">ORF142328</name>
</gene>
<organism evidence="1">
    <name type="scientific">Arion vulgaris</name>
    <dbReference type="NCBI Taxonomy" id="1028688"/>
    <lineage>
        <taxon>Eukaryota</taxon>
        <taxon>Metazoa</taxon>
        <taxon>Spiralia</taxon>
        <taxon>Lophotrochozoa</taxon>
        <taxon>Mollusca</taxon>
        <taxon>Gastropoda</taxon>
        <taxon>Heterobranchia</taxon>
        <taxon>Euthyneura</taxon>
        <taxon>Panpulmonata</taxon>
        <taxon>Eupulmonata</taxon>
        <taxon>Stylommatophora</taxon>
        <taxon>Helicina</taxon>
        <taxon>Arionoidea</taxon>
        <taxon>Arionidae</taxon>
        <taxon>Arion</taxon>
    </lineage>
</organism>
<protein>
    <submittedName>
        <fullName evidence="1">Uncharacterized protein</fullName>
    </submittedName>
</protein>
<proteinExistence type="predicted"/>
<name>A0A0B7AWF1_9EUPU</name>
<dbReference type="EMBL" id="HACG01037506">
    <property type="protein sequence ID" value="CEK84371.1"/>
    <property type="molecule type" value="Transcribed_RNA"/>
</dbReference>
<reference evidence="1" key="1">
    <citation type="submission" date="2014-12" db="EMBL/GenBank/DDBJ databases">
        <title>Insight into the proteome of Arion vulgaris.</title>
        <authorList>
            <person name="Aradska J."/>
            <person name="Bulat T."/>
            <person name="Smidak R."/>
            <person name="Sarate P."/>
            <person name="Gangsoo J."/>
            <person name="Sialana F."/>
            <person name="Bilban M."/>
            <person name="Lubec G."/>
        </authorList>
    </citation>
    <scope>NUCLEOTIDE SEQUENCE</scope>
    <source>
        <tissue evidence="1">Skin</tissue>
    </source>
</reference>
<evidence type="ECO:0000313" key="1">
    <source>
        <dbReference type="EMBL" id="CEK84371.1"/>
    </source>
</evidence>
<dbReference type="AlphaFoldDB" id="A0A0B7AWF1"/>